<evidence type="ECO:0000256" key="1">
    <source>
        <dbReference type="SAM" id="MobiDB-lite"/>
    </source>
</evidence>
<dbReference type="Proteomes" id="UP000469452">
    <property type="component" value="Unassembled WGS sequence"/>
</dbReference>
<gene>
    <name evidence="2" type="ORF">AaE_001073</name>
</gene>
<organism evidence="2 3">
    <name type="scientific">Aphanomyces astaci</name>
    <name type="common">Crayfish plague agent</name>
    <dbReference type="NCBI Taxonomy" id="112090"/>
    <lineage>
        <taxon>Eukaryota</taxon>
        <taxon>Sar</taxon>
        <taxon>Stramenopiles</taxon>
        <taxon>Oomycota</taxon>
        <taxon>Saprolegniomycetes</taxon>
        <taxon>Saprolegniales</taxon>
        <taxon>Verrucalvaceae</taxon>
        <taxon>Aphanomyces</taxon>
    </lineage>
</organism>
<evidence type="ECO:0000313" key="2">
    <source>
        <dbReference type="EMBL" id="KAF0775227.1"/>
    </source>
</evidence>
<sequence>MSTPDEEYRKRKREFDQAKRHQDDVLSPDSIDNYPNVVPPLLRAAGAPANTNAAEQVTPVDIPRSIFTHPFQDTITVKLPYQYTKFGQLITLATARSANDVFTTSFRLNSPVDVITSYAYTADPYPTADVQSGEVNSRMYWNYYNKLYRYYTVVHSKYNIKVRPTGSAGVRFSAWTYHHGSQGPYIMDASFMHTTTRKKLRNTSREL</sequence>
<comment type="caution">
    <text evidence="2">The sequence shown here is derived from an EMBL/GenBank/DDBJ whole genome shotgun (WGS) entry which is preliminary data.</text>
</comment>
<feature type="region of interest" description="Disordered" evidence="1">
    <location>
        <begin position="1"/>
        <end position="29"/>
    </location>
</feature>
<reference evidence="2 3" key="1">
    <citation type="submission" date="2019-06" db="EMBL/GenBank/DDBJ databases">
        <title>Genomics analysis of Aphanomyces spp. identifies a new class of oomycete effector associated with host adaptation.</title>
        <authorList>
            <person name="Gaulin E."/>
        </authorList>
    </citation>
    <scope>NUCLEOTIDE SEQUENCE [LARGE SCALE GENOMIC DNA]</scope>
    <source>
        <strain evidence="2 3">E</strain>
    </source>
</reference>
<accession>A0A6A5AU13</accession>
<protein>
    <submittedName>
        <fullName evidence="2">Uncharacterized protein</fullName>
    </submittedName>
</protein>
<evidence type="ECO:0000313" key="3">
    <source>
        <dbReference type="Proteomes" id="UP000469452"/>
    </source>
</evidence>
<feature type="compositionally biased region" description="Basic and acidic residues" evidence="1">
    <location>
        <begin position="1"/>
        <end position="24"/>
    </location>
</feature>
<dbReference type="AlphaFoldDB" id="A0A6A5AU13"/>
<dbReference type="EMBL" id="VJMI01001995">
    <property type="protein sequence ID" value="KAF0775227.1"/>
    <property type="molecule type" value="Genomic_DNA"/>
</dbReference>
<proteinExistence type="predicted"/>
<name>A0A6A5AU13_APHAT</name>